<dbReference type="PANTHER" id="PTHR44591:SF24">
    <property type="entry name" value="PROTEIN-GLUTAMATE METHYLESTERASE_PROTEIN-GLUTAMINE GLUTAMINASE 1"/>
    <property type="match status" value="1"/>
</dbReference>
<dbReference type="AlphaFoldDB" id="A0A1M5SA60"/>
<accession>A0A1M5SA60</accession>
<keyword evidence="1" id="KW-0145">Chemotaxis</keyword>
<proteinExistence type="predicted"/>
<dbReference type="PROSITE" id="PS50110">
    <property type="entry name" value="RESPONSE_REGULATORY"/>
    <property type="match status" value="1"/>
</dbReference>
<dbReference type="SUPFAM" id="SSF52172">
    <property type="entry name" value="CheY-like"/>
    <property type="match status" value="1"/>
</dbReference>
<protein>
    <submittedName>
        <fullName evidence="5">Chemotaxis protein CheY-P-specific phosphatase CheC</fullName>
    </submittedName>
</protein>
<evidence type="ECO:0000256" key="2">
    <source>
        <dbReference type="ARBA" id="ARBA00022553"/>
    </source>
</evidence>
<sequence>MSKTNVLICDDSGFARKQMARSIPDGWDVDIHYAEHGEQALEQIRAGNGDVMFLDLNMPVMDGYETMDVIRREDLPCLVIVVSGDVQEEARSRMLAMGALDFIRKPIDNEKLITLLKQYGIYTGDGNAEKRKKVNLLAASSENEKFDAYREMVNVAMGRAGENLASLLGEFIDLPIPNVNVIENNELHMAIAEVNRNNSVSAVSKGFVSAGINGEALVIFNDTDFDNIVELLNYDQLSAAPAQLEALMDISNILIGACLNALSDQLNVTFSHSSPIILGRNRDLDSMLTTTKQRWQRIMAIEIGYAIKHKNIHFDLLLLFPDTSMERIYSRLVDIEE</sequence>
<dbReference type="PANTHER" id="PTHR44591">
    <property type="entry name" value="STRESS RESPONSE REGULATOR PROTEIN 1"/>
    <property type="match status" value="1"/>
</dbReference>
<dbReference type="OrthoDB" id="281471at2"/>
<feature type="domain" description="Response regulatory" evidence="4">
    <location>
        <begin position="5"/>
        <end position="120"/>
    </location>
</feature>
<dbReference type="RefSeq" id="WP_073325280.1">
    <property type="nucleotide sequence ID" value="NZ_FQWD01000009.1"/>
</dbReference>
<dbReference type="STRING" id="634436.SAMN05216361_4359"/>
<dbReference type="InterPro" id="IPR050595">
    <property type="entry name" value="Bact_response_regulator"/>
</dbReference>
<evidence type="ECO:0000259" key="4">
    <source>
        <dbReference type="PROSITE" id="PS50110"/>
    </source>
</evidence>
<keyword evidence="6" id="KW-1185">Reference proteome</keyword>
<reference evidence="6" key="1">
    <citation type="submission" date="2016-11" db="EMBL/GenBank/DDBJ databases">
        <authorList>
            <person name="Varghese N."/>
            <person name="Submissions S."/>
        </authorList>
    </citation>
    <scope>NUCLEOTIDE SEQUENCE [LARGE SCALE GENOMIC DNA]</scope>
    <source>
        <strain evidence="6">CGMCC 1.8995</strain>
    </source>
</reference>
<organism evidence="5 6">
    <name type="scientific">Marisediminitalea aggregata</name>
    <dbReference type="NCBI Taxonomy" id="634436"/>
    <lineage>
        <taxon>Bacteria</taxon>
        <taxon>Pseudomonadati</taxon>
        <taxon>Pseudomonadota</taxon>
        <taxon>Gammaproteobacteria</taxon>
        <taxon>Alteromonadales</taxon>
        <taxon>Alteromonadaceae</taxon>
        <taxon>Marisediminitalea</taxon>
    </lineage>
</organism>
<dbReference type="GO" id="GO:0000160">
    <property type="term" value="P:phosphorelay signal transduction system"/>
    <property type="evidence" value="ECO:0007669"/>
    <property type="project" value="InterPro"/>
</dbReference>
<dbReference type="InterPro" id="IPR011006">
    <property type="entry name" value="CheY-like_superfamily"/>
</dbReference>
<dbReference type="InterPro" id="IPR028976">
    <property type="entry name" value="CheC-like_sf"/>
</dbReference>
<dbReference type="GO" id="GO:0006935">
    <property type="term" value="P:chemotaxis"/>
    <property type="evidence" value="ECO:0007669"/>
    <property type="project" value="UniProtKB-KW"/>
</dbReference>
<dbReference type="Proteomes" id="UP000184520">
    <property type="component" value="Unassembled WGS sequence"/>
</dbReference>
<dbReference type="CDD" id="cd17593">
    <property type="entry name" value="REC_CheC-like"/>
    <property type="match status" value="1"/>
</dbReference>
<dbReference type="CDD" id="cd17910">
    <property type="entry name" value="CheC_ClassII"/>
    <property type="match status" value="1"/>
</dbReference>
<name>A0A1M5SA60_9ALTE</name>
<feature type="modified residue" description="4-aspartylphosphate" evidence="3">
    <location>
        <position position="55"/>
    </location>
</feature>
<gene>
    <name evidence="5" type="ORF">SAMN05216361_4359</name>
</gene>
<dbReference type="Pfam" id="PF00072">
    <property type="entry name" value="Response_reg"/>
    <property type="match status" value="1"/>
</dbReference>
<dbReference type="Gene3D" id="3.40.1550.10">
    <property type="entry name" value="CheC-like"/>
    <property type="match status" value="1"/>
</dbReference>
<dbReference type="InterPro" id="IPR001789">
    <property type="entry name" value="Sig_transdc_resp-reg_receiver"/>
</dbReference>
<dbReference type="SUPFAM" id="SSF103039">
    <property type="entry name" value="CheC-like"/>
    <property type="match status" value="1"/>
</dbReference>
<evidence type="ECO:0000256" key="1">
    <source>
        <dbReference type="ARBA" id="ARBA00022500"/>
    </source>
</evidence>
<evidence type="ECO:0000256" key="3">
    <source>
        <dbReference type="PROSITE-ProRule" id="PRU00169"/>
    </source>
</evidence>
<keyword evidence="2 3" id="KW-0597">Phosphoprotein</keyword>
<dbReference type="SMART" id="SM00448">
    <property type="entry name" value="REC"/>
    <property type="match status" value="1"/>
</dbReference>
<dbReference type="EMBL" id="FQWD01000009">
    <property type="protein sequence ID" value="SHH35355.1"/>
    <property type="molecule type" value="Genomic_DNA"/>
</dbReference>
<dbReference type="Gene3D" id="3.40.50.2300">
    <property type="match status" value="1"/>
</dbReference>
<evidence type="ECO:0000313" key="6">
    <source>
        <dbReference type="Proteomes" id="UP000184520"/>
    </source>
</evidence>
<evidence type="ECO:0000313" key="5">
    <source>
        <dbReference type="EMBL" id="SHH35355.1"/>
    </source>
</evidence>